<dbReference type="Proteomes" id="UP000321124">
    <property type="component" value="Chromosome"/>
</dbReference>
<dbReference type="AlphaFoldDB" id="A0A5B8QX91"/>
<dbReference type="EMBL" id="CP031775">
    <property type="protein sequence ID" value="QDZ90712.1"/>
    <property type="molecule type" value="Genomic_DNA"/>
</dbReference>
<name>A0A5B8QX91_9GAMM</name>
<dbReference type="Pfam" id="PF09611">
    <property type="entry name" value="Cas_Csy1"/>
    <property type="match status" value="1"/>
</dbReference>
<reference evidence="1 2" key="1">
    <citation type="journal article" date="2019" name="Ecotoxicol. Environ. Saf.">
        <title>Microbial characterization of heavy metal resistant bacterial strains isolated from an electroplating wastewater treatment plant.</title>
        <authorList>
            <person name="Cai X."/>
            <person name="Zheng X."/>
            <person name="Zhang D."/>
            <person name="Iqbal W."/>
            <person name="Liu C."/>
            <person name="Yang B."/>
            <person name="Zhao X."/>
            <person name="Lu X."/>
            <person name="Mao Y."/>
        </authorList>
    </citation>
    <scope>NUCLEOTIDE SEQUENCE [LARGE SCALE GENOMIC DNA]</scope>
    <source>
        <strain evidence="1 2">Ni1-3</strain>
    </source>
</reference>
<gene>
    <name evidence="1" type="primary">csy1</name>
    <name evidence="1" type="ORF">D0436_09670</name>
</gene>
<protein>
    <submittedName>
        <fullName evidence="1">Type I-F CRISPR-associated protein Csy1</fullName>
    </submittedName>
</protein>
<evidence type="ECO:0000313" key="1">
    <source>
        <dbReference type="EMBL" id="QDZ90712.1"/>
    </source>
</evidence>
<dbReference type="KEGG" id="sdeo:D0436_09670"/>
<proteinExistence type="predicted"/>
<organism evidence="1 2">
    <name type="scientific">Shewanella decolorationis</name>
    <dbReference type="NCBI Taxonomy" id="256839"/>
    <lineage>
        <taxon>Bacteria</taxon>
        <taxon>Pseudomonadati</taxon>
        <taxon>Pseudomonadota</taxon>
        <taxon>Gammaproteobacteria</taxon>
        <taxon>Alteromonadales</taxon>
        <taxon>Shewanellaceae</taxon>
        <taxon>Shewanella</taxon>
    </lineage>
</organism>
<accession>A0A5B8QX91</accession>
<dbReference type="InterPro" id="IPR013397">
    <property type="entry name" value="CRISPR-assoc_prot_Csy1"/>
</dbReference>
<sequence length="452" mass="51519">MDNTLSDAIADYIEQRKQTKLEPLLKALNKVLDKSDDPVEIAKAKADYAEQATPIEEAFNPATWLTDAAKRAKQISLATHAPKFTHSDSKASSILVTQYEVNSSYVTTTCLQTKAIDAVGNAAVHDVAKLLMIEVKGESLVTQLQENHLSALKPFTQDEWLLNEWQSGFNEALGDAKLSGHTLTKQLYYPVKQGKQAAQAYHLLVPLTSSALAHKLHKTITQTRFGDEAKAIKEARKKGHYHPQDSINFVATAIQNFGGSQPQNISLLNSKSERGSKCYLLNCAPPTYQAQITSPAQQTSFFNREFSYQTAQHIKEFKAFLANLKESDRNFKTRYKRDFWYTQPILDNLFERAALLQNQTEITGWATEPSAKMKKAHRLWLDIFNRHPMFQTEREKGEWLEEVAHDFATWLLRKLENKDAYILGDNEHHYFKKLCFQQLKAFERHTPKWGGQ</sequence>
<dbReference type="NCBIfam" id="TIGR02564">
    <property type="entry name" value="cas_Csy1"/>
    <property type="match status" value="1"/>
</dbReference>
<evidence type="ECO:0000313" key="2">
    <source>
        <dbReference type="Proteomes" id="UP000321124"/>
    </source>
</evidence>